<dbReference type="Proteomes" id="UP000075714">
    <property type="component" value="Unassembled WGS sequence"/>
</dbReference>
<dbReference type="EMBL" id="LSYV01000011">
    <property type="protein sequence ID" value="KXZ52247.1"/>
    <property type="molecule type" value="Genomic_DNA"/>
</dbReference>
<comment type="caution">
    <text evidence="2">The sequence shown here is derived from an EMBL/GenBank/DDBJ whole genome shotgun (WGS) entry which is preliminary data.</text>
</comment>
<protein>
    <submittedName>
        <fullName evidence="2">Uncharacterized protein</fullName>
    </submittedName>
</protein>
<feature type="region of interest" description="Disordered" evidence="1">
    <location>
        <begin position="113"/>
        <end position="149"/>
    </location>
</feature>
<dbReference type="AlphaFoldDB" id="A0A150GR14"/>
<sequence length="444" mass="47489">MPDELRVECAGVDGVLLRTDPAVVRCYCPACGAATEHDPWHWMQHCGLSKNLNWKERVVVPLDNGGRMAVGDYLKGYGLDFVRSSVKSPDGLGKVGVTRYVALAAARGPSVEADTPRAEYVPQPARKQQVPSDAAGDGDGGGAASGEAAAPGMPVEVRVECAGAPGAFITAEPVMVRCHCPDCAGTLEWDPWQWMQHCGVDQYMNWKEQLVVPLSTGVPMGIGAYLKGYGYDTANRRVKLPDGSGGRVLRLVRTDGTPVDSGRARARGSSAASAVPRPQNALAVSRRNKIDQDVSTRALVDGKKLLVEGRAAVSPSELLPPEFAVSIRSGNTWEEVPGTFVVADGRWHILCGCGECGGKKDFSPSSWERHVGSRAKKWGVSIRIVPGGGVPEVPEGSDVLSMKAFFELYGLKTSSRSRGKGEYAVWPYVHTSVHCQPALVPKDD</sequence>
<accession>A0A150GR14</accession>
<reference evidence="3" key="1">
    <citation type="journal article" date="2016" name="Nat. Commun.">
        <title>The Gonium pectorale genome demonstrates co-option of cell cycle regulation during the evolution of multicellularity.</title>
        <authorList>
            <person name="Hanschen E.R."/>
            <person name="Marriage T.N."/>
            <person name="Ferris P.J."/>
            <person name="Hamaji T."/>
            <person name="Toyoda A."/>
            <person name="Fujiyama A."/>
            <person name="Neme R."/>
            <person name="Noguchi H."/>
            <person name="Minakuchi Y."/>
            <person name="Suzuki M."/>
            <person name="Kawai-Toyooka H."/>
            <person name="Smith D.R."/>
            <person name="Sparks H."/>
            <person name="Anderson J."/>
            <person name="Bakaric R."/>
            <person name="Luria V."/>
            <person name="Karger A."/>
            <person name="Kirschner M.W."/>
            <person name="Durand P.M."/>
            <person name="Michod R.E."/>
            <person name="Nozaki H."/>
            <person name="Olson B.J."/>
        </authorList>
    </citation>
    <scope>NUCLEOTIDE SEQUENCE [LARGE SCALE GENOMIC DNA]</scope>
    <source>
        <strain evidence="3">NIES-2863</strain>
    </source>
</reference>
<evidence type="ECO:0000313" key="3">
    <source>
        <dbReference type="Proteomes" id="UP000075714"/>
    </source>
</evidence>
<gene>
    <name evidence="2" type="ORF">GPECTOR_10g878</name>
</gene>
<evidence type="ECO:0000313" key="2">
    <source>
        <dbReference type="EMBL" id="KXZ52247.1"/>
    </source>
</evidence>
<feature type="region of interest" description="Disordered" evidence="1">
    <location>
        <begin position="258"/>
        <end position="278"/>
    </location>
</feature>
<dbReference type="STRING" id="33097.A0A150GR14"/>
<organism evidence="2 3">
    <name type="scientific">Gonium pectorale</name>
    <name type="common">Green alga</name>
    <dbReference type="NCBI Taxonomy" id="33097"/>
    <lineage>
        <taxon>Eukaryota</taxon>
        <taxon>Viridiplantae</taxon>
        <taxon>Chlorophyta</taxon>
        <taxon>core chlorophytes</taxon>
        <taxon>Chlorophyceae</taxon>
        <taxon>CS clade</taxon>
        <taxon>Chlamydomonadales</taxon>
        <taxon>Volvocaceae</taxon>
        <taxon>Gonium</taxon>
    </lineage>
</organism>
<name>A0A150GR14_GONPE</name>
<evidence type="ECO:0000256" key="1">
    <source>
        <dbReference type="SAM" id="MobiDB-lite"/>
    </source>
</evidence>
<proteinExistence type="predicted"/>
<keyword evidence="3" id="KW-1185">Reference proteome</keyword>
<dbReference type="OrthoDB" id="1821974at2759"/>